<comment type="caution">
    <text evidence="2">The sequence shown here is derived from an EMBL/GenBank/DDBJ whole genome shotgun (WGS) entry which is preliminary data.</text>
</comment>
<sequence length="172" mass="19566">MDITMIKAEQTNTVTGILYGKADVPKKMIEFVNLACHYCRQWFNESYKLLEDAVKKGQVQRVIKLFDKEKESLQRGNVMHHHITTSNPELAIAEIKKVFDSQDDWKNLSLTEVADYAKNQLGLTFQKDAQASQAIINEANQANIRFVPTIILGDKIFDESIAENELAGYISE</sequence>
<evidence type="ECO:0000259" key="1">
    <source>
        <dbReference type="Pfam" id="PF13462"/>
    </source>
</evidence>
<keyword evidence="3" id="KW-1185">Reference proteome</keyword>
<proteinExistence type="predicted"/>
<dbReference type="AlphaFoldDB" id="A0A931AYM3"/>
<dbReference type="Proteomes" id="UP000637757">
    <property type="component" value="Unassembled WGS sequence"/>
</dbReference>
<protein>
    <submittedName>
        <fullName evidence="2">DsbA family protein</fullName>
    </submittedName>
</protein>
<dbReference type="Gene3D" id="3.40.30.10">
    <property type="entry name" value="Glutaredoxin"/>
    <property type="match status" value="1"/>
</dbReference>
<dbReference type="SUPFAM" id="SSF52833">
    <property type="entry name" value="Thioredoxin-like"/>
    <property type="match status" value="1"/>
</dbReference>
<organism evidence="2 3">
    <name type="scientific">Enterococcus lacertideformus</name>
    <dbReference type="NCBI Taxonomy" id="2771493"/>
    <lineage>
        <taxon>Bacteria</taxon>
        <taxon>Bacillati</taxon>
        <taxon>Bacillota</taxon>
        <taxon>Bacilli</taxon>
        <taxon>Lactobacillales</taxon>
        <taxon>Enterococcaceae</taxon>
        <taxon>Enterococcus</taxon>
    </lineage>
</organism>
<dbReference type="Gene3D" id="1.10.1200.90">
    <property type="entry name" value="DsbA-like domain"/>
    <property type="match status" value="1"/>
</dbReference>
<reference evidence="2" key="1">
    <citation type="submission" date="2020-09" db="EMBL/GenBank/DDBJ databases">
        <title>Genomic insights into the novelty and pathogenicity of a unique biofilm-forming Enterococcus sp. bacteria (Enterococcus lacertideformus) identified in reptiles.</title>
        <authorList>
            <person name="Agius J.E."/>
            <person name="Phalen D.N."/>
            <person name="Rose K."/>
            <person name="Eden J.-S."/>
        </authorList>
    </citation>
    <scope>NUCLEOTIDE SEQUENCE</scope>
    <source>
        <strain evidence="2">PHRS 0518</strain>
    </source>
</reference>
<name>A0A931AYM3_9ENTE</name>
<evidence type="ECO:0000313" key="3">
    <source>
        <dbReference type="Proteomes" id="UP000637757"/>
    </source>
</evidence>
<evidence type="ECO:0000313" key="2">
    <source>
        <dbReference type="EMBL" id="MBF8808159.1"/>
    </source>
</evidence>
<accession>A0A931AYM3</accession>
<dbReference type="Pfam" id="PF13462">
    <property type="entry name" value="Thioredoxin_4"/>
    <property type="match status" value="1"/>
</dbReference>
<feature type="domain" description="Thioredoxin-like fold" evidence="1">
    <location>
        <begin position="13"/>
        <end position="170"/>
    </location>
</feature>
<dbReference type="InterPro" id="IPR036249">
    <property type="entry name" value="Thioredoxin-like_sf"/>
</dbReference>
<dbReference type="EMBL" id="JADAKE010000016">
    <property type="protein sequence ID" value="MBF8808159.1"/>
    <property type="molecule type" value="Genomic_DNA"/>
</dbReference>
<gene>
    <name evidence="2" type="ORF">IC227_07390</name>
</gene>
<dbReference type="InterPro" id="IPR012336">
    <property type="entry name" value="Thioredoxin-like_fold"/>
</dbReference>